<dbReference type="EMBL" id="JAFCMP010000015">
    <property type="protein sequence ID" value="KAG5191711.1"/>
    <property type="molecule type" value="Genomic_DNA"/>
</dbReference>
<dbReference type="AlphaFoldDB" id="A0A836CQ97"/>
<dbReference type="GO" id="GO:0005737">
    <property type="term" value="C:cytoplasm"/>
    <property type="evidence" value="ECO:0007669"/>
    <property type="project" value="TreeGrafter"/>
</dbReference>
<reference evidence="2" key="1">
    <citation type="submission" date="2021-02" db="EMBL/GenBank/DDBJ databases">
        <title>First Annotated Genome of the Yellow-green Alga Tribonema minus.</title>
        <authorList>
            <person name="Mahan K.M."/>
        </authorList>
    </citation>
    <scope>NUCLEOTIDE SEQUENCE</scope>
    <source>
        <strain evidence="2">UTEX B ZZ1240</strain>
    </source>
</reference>
<evidence type="ECO:0000256" key="1">
    <source>
        <dbReference type="ARBA" id="ARBA00038211"/>
    </source>
</evidence>
<dbReference type="SUPFAM" id="SSF56112">
    <property type="entry name" value="Protein kinase-like (PK-like)"/>
    <property type="match status" value="1"/>
</dbReference>
<dbReference type="GO" id="GO:0006646">
    <property type="term" value="P:phosphatidylethanolamine biosynthetic process"/>
    <property type="evidence" value="ECO:0007669"/>
    <property type="project" value="TreeGrafter"/>
</dbReference>
<evidence type="ECO:0000313" key="2">
    <source>
        <dbReference type="EMBL" id="KAG5191711.1"/>
    </source>
</evidence>
<gene>
    <name evidence="2" type="ORF">JKP88DRAFT_295175</name>
</gene>
<protein>
    <submittedName>
        <fullName evidence="2">Kinase-like domain-containing protein</fullName>
    </submittedName>
</protein>
<dbReference type="Gene3D" id="3.30.200.20">
    <property type="entry name" value="Phosphorylase Kinase, domain 1"/>
    <property type="match status" value="1"/>
</dbReference>
<sequence>MRALTGGMSNAVFCCEKGAGRRVLLRCYGLNSNAFFDRSAELLAFKYLARNGLGPQLLGEFANGRIEEFLDAQTLTPELMRAPRMSAQIARQVAAMHALRPAGLDTAPQLLRTLQRWHAMARAGAQLPRSSSGDVDVIAQLDACVAELRARLAATPSPTVFCHNDLQYGNVMYTCAEDGGSGGSDGGSGGLYLIDYEYASYNPRGFDVGNHFCEWCADYRGAAPHALDAARFPSDAQRRAFCAAYLGESDGAAAAPRVDALMREAQEYALASHVLWACWGLAQARGGGGGGAAAAGAAAESGGGGGFDYAAYAR</sequence>
<dbReference type="OrthoDB" id="10267235at2759"/>
<comment type="similarity">
    <text evidence="1">Belongs to the choline/ethanolamine kinase family.</text>
</comment>
<keyword evidence="3" id="KW-1185">Reference proteome</keyword>
<accession>A0A836CQ97</accession>
<organism evidence="2 3">
    <name type="scientific">Tribonema minus</name>
    <dbReference type="NCBI Taxonomy" id="303371"/>
    <lineage>
        <taxon>Eukaryota</taxon>
        <taxon>Sar</taxon>
        <taxon>Stramenopiles</taxon>
        <taxon>Ochrophyta</taxon>
        <taxon>PX clade</taxon>
        <taxon>Xanthophyceae</taxon>
        <taxon>Tribonematales</taxon>
        <taxon>Tribonemataceae</taxon>
        <taxon>Tribonema</taxon>
    </lineage>
</organism>
<dbReference type="PANTHER" id="PTHR22603:SF93">
    <property type="entry name" value="RE24176P"/>
    <property type="match status" value="1"/>
</dbReference>
<dbReference type="GO" id="GO:0004305">
    <property type="term" value="F:ethanolamine kinase activity"/>
    <property type="evidence" value="ECO:0007669"/>
    <property type="project" value="TreeGrafter"/>
</dbReference>
<dbReference type="GO" id="GO:0004103">
    <property type="term" value="F:choline kinase activity"/>
    <property type="evidence" value="ECO:0007669"/>
    <property type="project" value="TreeGrafter"/>
</dbReference>
<dbReference type="InterPro" id="IPR011009">
    <property type="entry name" value="Kinase-like_dom_sf"/>
</dbReference>
<name>A0A836CQ97_9STRA</name>
<proteinExistence type="inferred from homology"/>
<evidence type="ECO:0000313" key="3">
    <source>
        <dbReference type="Proteomes" id="UP000664859"/>
    </source>
</evidence>
<dbReference type="CDD" id="cd05157">
    <property type="entry name" value="ETNK_euk"/>
    <property type="match status" value="1"/>
</dbReference>
<comment type="caution">
    <text evidence="2">The sequence shown here is derived from an EMBL/GenBank/DDBJ whole genome shotgun (WGS) entry which is preliminary data.</text>
</comment>
<feature type="non-terminal residue" evidence="2">
    <location>
        <position position="1"/>
    </location>
</feature>
<keyword evidence="2" id="KW-0808">Transferase</keyword>
<dbReference type="PANTHER" id="PTHR22603">
    <property type="entry name" value="CHOLINE/ETHANOALAMINE KINASE"/>
    <property type="match status" value="1"/>
</dbReference>
<dbReference type="Proteomes" id="UP000664859">
    <property type="component" value="Unassembled WGS sequence"/>
</dbReference>
<dbReference type="Pfam" id="PF01633">
    <property type="entry name" value="Choline_kinase"/>
    <property type="match status" value="1"/>
</dbReference>
<dbReference type="Gene3D" id="3.90.1200.10">
    <property type="match status" value="1"/>
</dbReference>
<keyword evidence="2" id="KW-0418">Kinase</keyword>